<reference evidence="1" key="1">
    <citation type="journal article" date="2017" name="Nature">
        <title>The sunflower genome provides insights into oil metabolism, flowering and Asterid evolution.</title>
        <authorList>
            <person name="Badouin H."/>
            <person name="Gouzy J."/>
            <person name="Grassa C.J."/>
            <person name="Murat F."/>
            <person name="Staton S.E."/>
            <person name="Cottret L."/>
            <person name="Lelandais-Briere C."/>
            <person name="Owens G.L."/>
            <person name="Carrere S."/>
            <person name="Mayjonade B."/>
            <person name="Legrand L."/>
            <person name="Gill N."/>
            <person name="Kane N.C."/>
            <person name="Bowers J.E."/>
            <person name="Hubner S."/>
            <person name="Bellec A."/>
            <person name="Berard A."/>
            <person name="Berges H."/>
            <person name="Blanchet N."/>
            <person name="Boniface M.C."/>
            <person name="Brunel D."/>
            <person name="Catrice O."/>
            <person name="Chaidir N."/>
            <person name="Claudel C."/>
            <person name="Donnadieu C."/>
            <person name="Faraut T."/>
            <person name="Fievet G."/>
            <person name="Helmstetter N."/>
            <person name="King M."/>
            <person name="Knapp S.J."/>
            <person name="Lai Z."/>
            <person name="Le Paslier M.C."/>
            <person name="Lippi Y."/>
            <person name="Lorenzon L."/>
            <person name="Mandel J.R."/>
            <person name="Marage G."/>
            <person name="Marchand G."/>
            <person name="Marquand E."/>
            <person name="Bret-Mestries E."/>
            <person name="Morien E."/>
            <person name="Nambeesan S."/>
            <person name="Nguyen T."/>
            <person name="Pegot-Espagnet P."/>
            <person name="Pouilly N."/>
            <person name="Raftis F."/>
            <person name="Sallet E."/>
            <person name="Schiex T."/>
            <person name="Thomas J."/>
            <person name="Vandecasteele C."/>
            <person name="Vares D."/>
            <person name="Vear F."/>
            <person name="Vautrin S."/>
            <person name="Crespi M."/>
            <person name="Mangin B."/>
            <person name="Burke J.M."/>
            <person name="Salse J."/>
            <person name="Munos S."/>
            <person name="Vincourt P."/>
            <person name="Rieseberg L.H."/>
            <person name="Langlade N.B."/>
        </authorList>
    </citation>
    <scope>NUCLEOTIDE SEQUENCE</scope>
    <source>
        <tissue evidence="1">Leaves</tissue>
    </source>
</reference>
<accession>A0A9K3J1B1</accession>
<dbReference type="Gramene" id="mRNA:HanXRQr2_Chr05g0226391">
    <property type="protein sequence ID" value="mRNA:HanXRQr2_Chr05g0226391"/>
    <property type="gene ID" value="HanXRQr2_Chr05g0226391"/>
</dbReference>
<sequence>MIAKVESCMPTRSLMRMNWRIHQRLKRSLVLFHMVHPLILMLGNIFAPVVRSLSSRLRYLSLWT</sequence>
<evidence type="ECO:0000313" key="1">
    <source>
        <dbReference type="EMBL" id="KAF5806849.1"/>
    </source>
</evidence>
<name>A0A9K3J1B1_HELAN</name>
<dbReference type="EMBL" id="MNCJ02000320">
    <property type="protein sequence ID" value="KAF5806849.1"/>
    <property type="molecule type" value="Genomic_DNA"/>
</dbReference>
<evidence type="ECO:0000313" key="2">
    <source>
        <dbReference type="Proteomes" id="UP000215914"/>
    </source>
</evidence>
<gene>
    <name evidence="1" type="ORF">HanXRQr2_Chr05g0226391</name>
</gene>
<dbReference type="Proteomes" id="UP000215914">
    <property type="component" value="Unassembled WGS sequence"/>
</dbReference>
<protein>
    <submittedName>
        <fullName evidence="1">Uncharacterized protein</fullName>
    </submittedName>
</protein>
<dbReference type="AlphaFoldDB" id="A0A9K3J1B1"/>
<reference evidence="1" key="2">
    <citation type="submission" date="2020-06" db="EMBL/GenBank/DDBJ databases">
        <title>Helianthus annuus Genome sequencing and assembly Release 2.</title>
        <authorList>
            <person name="Gouzy J."/>
            <person name="Langlade N."/>
            <person name="Munos S."/>
        </authorList>
    </citation>
    <scope>NUCLEOTIDE SEQUENCE</scope>
    <source>
        <tissue evidence="1">Leaves</tissue>
    </source>
</reference>
<proteinExistence type="predicted"/>
<keyword evidence="2" id="KW-1185">Reference proteome</keyword>
<organism evidence="1 2">
    <name type="scientific">Helianthus annuus</name>
    <name type="common">Common sunflower</name>
    <dbReference type="NCBI Taxonomy" id="4232"/>
    <lineage>
        <taxon>Eukaryota</taxon>
        <taxon>Viridiplantae</taxon>
        <taxon>Streptophyta</taxon>
        <taxon>Embryophyta</taxon>
        <taxon>Tracheophyta</taxon>
        <taxon>Spermatophyta</taxon>
        <taxon>Magnoliopsida</taxon>
        <taxon>eudicotyledons</taxon>
        <taxon>Gunneridae</taxon>
        <taxon>Pentapetalae</taxon>
        <taxon>asterids</taxon>
        <taxon>campanulids</taxon>
        <taxon>Asterales</taxon>
        <taxon>Asteraceae</taxon>
        <taxon>Asteroideae</taxon>
        <taxon>Heliantheae alliance</taxon>
        <taxon>Heliantheae</taxon>
        <taxon>Helianthus</taxon>
    </lineage>
</organism>
<comment type="caution">
    <text evidence="1">The sequence shown here is derived from an EMBL/GenBank/DDBJ whole genome shotgun (WGS) entry which is preliminary data.</text>
</comment>